<dbReference type="InterPro" id="IPR013078">
    <property type="entry name" value="His_Pase_superF_clade-1"/>
</dbReference>
<dbReference type="CDD" id="cd07067">
    <property type="entry name" value="HP_PGM_like"/>
    <property type="match status" value="1"/>
</dbReference>
<dbReference type="InterPro" id="IPR004449">
    <property type="entry name" value="SixA"/>
</dbReference>
<name>E8LLH6_SUCHY</name>
<accession>E8LLH6</accession>
<dbReference type="Pfam" id="PF00300">
    <property type="entry name" value="His_Phos_1"/>
    <property type="match status" value="1"/>
</dbReference>
<gene>
    <name evidence="1" type="primary">sixA</name>
    <name evidence="1" type="ORF">HMPREF9444_01589</name>
</gene>
<dbReference type="EMBL" id="AEVO01000104">
    <property type="protein sequence ID" value="EFY06623.1"/>
    <property type="molecule type" value="Genomic_DNA"/>
</dbReference>
<dbReference type="eggNOG" id="COG2062">
    <property type="taxonomic scope" value="Bacteria"/>
</dbReference>
<reference evidence="1 2" key="1">
    <citation type="submission" date="2011-01" db="EMBL/GenBank/DDBJ databases">
        <authorList>
            <person name="Weinstock G."/>
            <person name="Sodergren E."/>
            <person name="Clifton S."/>
            <person name="Fulton L."/>
            <person name="Fulton B."/>
            <person name="Courtney L."/>
            <person name="Fronick C."/>
            <person name="Harrison M."/>
            <person name="Strong C."/>
            <person name="Farmer C."/>
            <person name="Delahaunty K."/>
            <person name="Markovic C."/>
            <person name="Hall O."/>
            <person name="Minx P."/>
            <person name="Tomlinson C."/>
            <person name="Mitreva M."/>
            <person name="Hou S."/>
            <person name="Chen J."/>
            <person name="Wollam A."/>
            <person name="Pepin K.H."/>
            <person name="Johnson M."/>
            <person name="Bhonagiri V."/>
            <person name="Zhang X."/>
            <person name="Suruliraj S."/>
            <person name="Warren W."/>
            <person name="Chinwalla A."/>
            <person name="Mardis E.R."/>
            <person name="Wilson R.K."/>
        </authorList>
    </citation>
    <scope>NUCLEOTIDE SEQUENCE [LARGE SCALE GENOMIC DNA]</scope>
    <source>
        <strain evidence="2">DSM 22608 / JCM 16073 / KCTC 15190 / YIT 12066</strain>
    </source>
</reference>
<sequence length="157" mass="17151">MIIIIMRHGQAAFCGADRELTADGVDEVKKTARNLCAHYSIKAILSSPKTRAVQTANAVKEALVRNNSAKIEILGDLTPSGEPDLCFDYINAKFAEKSNDAIVLISHIPLVQKMVEYACPKAEIPLFVTGSAFILEETDGRFTAKAFFTPSSEIFLD</sequence>
<evidence type="ECO:0000313" key="2">
    <source>
        <dbReference type="Proteomes" id="UP000018458"/>
    </source>
</evidence>
<proteinExistence type="predicted"/>
<keyword evidence="1" id="KW-0378">Hydrolase</keyword>
<dbReference type="RefSeq" id="WP_009143761.1">
    <property type="nucleotide sequence ID" value="NZ_GL831037.1"/>
</dbReference>
<organism evidence="1 2">
    <name type="scientific">Succinatimonas hippei (strain DSM 22608 / JCM 16073 / KCTC 15190 / YIT 12066)</name>
    <dbReference type="NCBI Taxonomy" id="762983"/>
    <lineage>
        <taxon>Bacteria</taxon>
        <taxon>Pseudomonadati</taxon>
        <taxon>Pseudomonadota</taxon>
        <taxon>Gammaproteobacteria</taxon>
        <taxon>Aeromonadales</taxon>
        <taxon>Succinivibrionaceae</taxon>
        <taxon>Succinatimonas</taxon>
    </lineage>
</organism>
<dbReference type="GO" id="GO:0101006">
    <property type="term" value="F:protein histidine phosphatase activity"/>
    <property type="evidence" value="ECO:0007669"/>
    <property type="project" value="InterPro"/>
</dbReference>
<dbReference type="Proteomes" id="UP000018458">
    <property type="component" value="Unassembled WGS sequence"/>
</dbReference>
<dbReference type="AlphaFoldDB" id="E8LLH6"/>
<dbReference type="STRING" id="762983.HMPREF9444_01589"/>
<dbReference type="HOGENOM" id="CLU_084603_1_1_6"/>
<dbReference type="Gene3D" id="3.40.50.1240">
    <property type="entry name" value="Phosphoglycerate mutase-like"/>
    <property type="match status" value="1"/>
</dbReference>
<comment type="caution">
    <text evidence="1">The sequence shown here is derived from an EMBL/GenBank/DDBJ whole genome shotgun (WGS) entry which is preliminary data.</text>
</comment>
<dbReference type="NCBIfam" id="TIGR00249">
    <property type="entry name" value="sixA"/>
    <property type="match status" value="1"/>
</dbReference>
<protein>
    <submittedName>
        <fullName evidence="1">Phosphohistidine phosphatase SixA</fullName>
        <ecNumber evidence="1">3.1.3.-</ecNumber>
    </submittedName>
</protein>
<dbReference type="InterPro" id="IPR029033">
    <property type="entry name" value="His_PPase_superfam"/>
</dbReference>
<evidence type="ECO:0000313" key="1">
    <source>
        <dbReference type="EMBL" id="EFY06623.1"/>
    </source>
</evidence>
<keyword evidence="2" id="KW-1185">Reference proteome</keyword>
<dbReference type="GO" id="GO:0005737">
    <property type="term" value="C:cytoplasm"/>
    <property type="evidence" value="ECO:0007669"/>
    <property type="project" value="InterPro"/>
</dbReference>
<dbReference type="EC" id="3.1.3.-" evidence="1"/>
<dbReference type="SUPFAM" id="SSF53254">
    <property type="entry name" value="Phosphoglycerate mutase-like"/>
    <property type="match status" value="1"/>
</dbReference>
<dbReference type="OrthoDB" id="92610at2"/>